<evidence type="ECO:0000256" key="2">
    <source>
        <dbReference type="ARBA" id="ARBA00023002"/>
    </source>
</evidence>
<dbReference type="AlphaFoldDB" id="A0AA51RCP3"/>
<dbReference type="RefSeq" id="WP_308355652.1">
    <property type="nucleotide sequence ID" value="NZ_CP129970.2"/>
</dbReference>
<reference evidence="4" key="1">
    <citation type="submission" date="2023-08" db="EMBL/GenBank/DDBJ databases">
        <title>Comparative genomics and taxonomic characterization of three novel marine species of genus Marivirga.</title>
        <authorList>
            <person name="Muhammad N."/>
            <person name="Kim S.-G."/>
        </authorList>
    </citation>
    <scope>NUCLEOTIDE SEQUENCE [LARGE SCALE GENOMIC DNA]</scope>
    <source>
        <strain evidence="4">ABR2-2</strain>
    </source>
</reference>
<protein>
    <submittedName>
        <fullName evidence="4">Nitroreductase family protein</fullName>
    </submittedName>
</protein>
<keyword evidence="2" id="KW-0560">Oxidoreductase</keyword>
<dbReference type="InterPro" id="IPR029479">
    <property type="entry name" value="Nitroreductase"/>
</dbReference>
<dbReference type="PANTHER" id="PTHR43673:SF10">
    <property type="entry name" value="NADH DEHYDROGENASE_NAD(P)H NITROREDUCTASE XCC3605-RELATED"/>
    <property type="match status" value="1"/>
</dbReference>
<dbReference type="Gene3D" id="3.40.109.10">
    <property type="entry name" value="NADH Oxidase"/>
    <property type="match status" value="1"/>
</dbReference>
<evidence type="ECO:0000313" key="5">
    <source>
        <dbReference type="Proteomes" id="UP001244443"/>
    </source>
</evidence>
<proteinExistence type="inferred from homology"/>
<accession>A0AA51RCP3</accession>
<feature type="domain" description="Nitroreductase" evidence="3">
    <location>
        <begin position="82"/>
        <end position="165"/>
    </location>
</feature>
<comment type="similarity">
    <text evidence="1">Belongs to the nitroreductase family.</text>
</comment>
<dbReference type="GO" id="GO:0016491">
    <property type="term" value="F:oxidoreductase activity"/>
    <property type="evidence" value="ECO:0007669"/>
    <property type="project" value="UniProtKB-KW"/>
</dbReference>
<feature type="domain" description="Nitroreductase" evidence="3">
    <location>
        <begin position="21"/>
        <end position="73"/>
    </location>
</feature>
<keyword evidence="5" id="KW-1185">Reference proteome</keyword>
<dbReference type="Proteomes" id="UP001244443">
    <property type="component" value="Chromosome"/>
</dbReference>
<evidence type="ECO:0000259" key="3">
    <source>
        <dbReference type="Pfam" id="PF00881"/>
    </source>
</evidence>
<organism evidence="4 5">
    <name type="scientific">Marivirga arenosa</name>
    <dbReference type="NCBI Taxonomy" id="3059076"/>
    <lineage>
        <taxon>Bacteria</taxon>
        <taxon>Pseudomonadati</taxon>
        <taxon>Bacteroidota</taxon>
        <taxon>Cytophagia</taxon>
        <taxon>Cytophagales</taxon>
        <taxon>Marivirgaceae</taxon>
        <taxon>Marivirga</taxon>
    </lineage>
</organism>
<gene>
    <name evidence="4" type="ORF">QYS48_31110</name>
</gene>
<sequence length="205" mass="23419">MSQAYIKAEEINLGQEQLSLLKERKSTVAFSDEPINTTQLEQIFEATRWAASCFNEQPWRFIVATKENETLYKKVLNGINPHNQNWAKNAPVLMIAIAKKTFSMNGAENKHSWHDVGLAVGNMSAQATAMGLYLHQMAGIVKENIQQDFEISEDFEVVSAIALGYKLPIEEVPEDLKARESKERTRKEFSEFIYNVDWEKSTFKP</sequence>
<dbReference type="InterPro" id="IPR000415">
    <property type="entry name" value="Nitroreductase-like"/>
</dbReference>
<dbReference type="PANTHER" id="PTHR43673">
    <property type="entry name" value="NAD(P)H NITROREDUCTASE YDGI-RELATED"/>
    <property type="match status" value="1"/>
</dbReference>
<name>A0AA51RCP3_9BACT</name>
<dbReference type="Pfam" id="PF00881">
    <property type="entry name" value="Nitroreductase"/>
    <property type="match status" value="2"/>
</dbReference>
<dbReference type="CDD" id="cd02138">
    <property type="entry name" value="TdsD-like"/>
    <property type="match status" value="1"/>
</dbReference>
<dbReference type="EMBL" id="CP129970">
    <property type="protein sequence ID" value="WMN05960.1"/>
    <property type="molecule type" value="Genomic_DNA"/>
</dbReference>
<dbReference type="SUPFAM" id="SSF55469">
    <property type="entry name" value="FMN-dependent nitroreductase-like"/>
    <property type="match status" value="1"/>
</dbReference>
<evidence type="ECO:0000256" key="1">
    <source>
        <dbReference type="ARBA" id="ARBA00007118"/>
    </source>
</evidence>
<evidence type="ECO:0000313" key="4">
    <source>
        <dbReference type="EMBL" id="WMN05960.1"/>
    </source>
</evidence>